<feature type="domain" description="Heme haloperoxidase family profile" evidence="8">
    <location>
        <begin position="40"/>
        <end position="279"/>
    </location>
</feature>
<dbReference type="PROSITE" id="PS51405">
    <property type="entry name" value="HEME_HALOPEROXIDASE"/>
    <property type="match status" value="1"/>
</dbReference>
<keyword evidence="3" id="KW-0349">Heme</keyword>
<evidence type="ECO:0000256" key="7">
    <source>
        <dbReference type="ARBA" id="ARBA00025795"/>
    </source>
</evidence>
<evidence type="ECO:0000256" key="3">
    <source>
        <dbReference type="ARBA" id="ARBA00022617"/>
    </source>
</evidence>
<dbReference type="PANTHER" id="PTHR33577">
    <property type="entry name" value="STERIGMATOCYSTIN BIOSYNTHESIS PEROXIDASE STCC-RELATED"/>
    <property type="match status" value="1"/>
</dbReference>
<evidence type="ECO:0000313" key="10">
    <source>
        <dbReference type="Proteomes" id="UP000799118"/>
    </source>
</evidence>
<reference evidence="9" key="1">
    <citation type="journal article" date="2019" name="Environ. Microbiol.">
        <title>Fungal ecological strategies reflected in gene transcription - a case study of two litter decomposers.</title>
        <authorList>
            <person name="Barbi F."/>
            <person name="Kohler A."/>
            <person name="Barry K."/>
            <person name="Baskaran P."/>
            <person name="Daum C."/>
            <person name="Fauchery L."/>
            <person name="Ihrmark K."/>
            <person name="Kuo A."/>
            <person name="LaButti K."/>
            <person name="Lipzen A."/>
            <person name="Morin E."/>
            <person name="Grigoriev I.V."/>
            <person name="Henrissat B."/>
            <person name="Lindahl B."/>
            <person name="Martin F."/>
        </authorList>
    </citation>
    <scope>NUCLEOTIDE SEQUENCE</scope>
    <source>
        <strain evidence="9">JB14</strain>
    </source>
</reference>
<evidence type="ECO:0000256" key="1">
    <source>
        <dbReference type="ARBA" id="ARBA00001970"/>
    </source>
</evidence>
<protein>
    <submittedName>
        <fullName evidence="9">Cloroperoxidase</fullName>
    </submittedName>
</protein>
<evidence type="ECO:0000256" key="6">
    <source>
        <dbReference type="ARBA" id="ARBA00023004"/>
    </source>
</evidence>
<dbReference type="OrthoDB" id="407298at2759"/>
<dbReference type="AlphaFoldDB" id="A0A6A4HK67"/>
<comment type="similarity">
    <text evidence="7">Belongs to the chloroperoxidase family.</text>
</comment>
<proteinExistence type="inferred from homology"/>
<name>A0A6A4HK67_9AGAR</name>
<evidence type="ECO:0000256" key="2">
    <source>
        <dbReference type="ARBA" id="ARBA00022559"/>
    </source>
</evidence>
<comment type="cofactor">
    <cofactor evidence="1">
        <name>heme b</name>
        <dbReference type="ChEBI" id="CHEBI:60344"/>
    </cofactor>
</comment>
<dbReference type="EMBL" id="ML769496">
    <property type="protein sequence ID" value="KAE9397477.1"/>
    <property type="molecule type" value="Genomic_DNA"/>
</dbReference>
<dbReference type="Gene3D" id="1.10.489.10">
    <property type="entry name" value="Chloroperoxidase-like"/>
    <property type="match status" value="1"/>
</dbReference>
<keyword evidence="5" id="KW-0560">Oxidoreductase</keyword>
<dbReference type="InterPro" id="IPR000028">
    <property type="entry name" value="Chloroperoxidase"/>
</dbReference>
<dbReference type="InterPro" id="IPR036851">
    <property type="entry name" value="Chloroperoxidase-like_sf"/>
</dbReference>
<keyword evidence="2" id="KW-0575">Peroxidase</keyword>
<keyword evidence="4" id="KW-0479">Metal-binding</keyword>
<keyword evidence="6" id="KW-0408">Iron</keyword>
<dbReference type="Pfam" id="PF01328">
    <property type="entry name" value="Peroxidase_2"/>
    <property type="match status" value="1"/>
</dbReference>
<evidence type="ECO:0000313" key="9">
    <source>
        <dbReference type="EMBL" id="KAE9397477.1"/>
    </source>
</evidence>
<dbReference type="Proteomes" id="UP000799118">
    <property type="component" value="Unassembled WGS sequence"/>
</dbReference>
<gene>
    <name evidence="9" type="ORF">BT96DRAFT_823243</name>
</gene>
<evidence type="ECO:0000259" key="8">
    <source>
        <dbReference type="PROSITE" id="PS51405"/>
    </source>
</evidence>
<evidence type="ECO:0000256" key="4">
    <source>
        <dbReference type="ARBA" id="ARBA00022723"/>
    </source>
</evidence>
<dbReference type="GO" id="GO:0046872">
    <property type="term" value="F:metal ion binding"/>
    <property type="evidence" value="ECO:0007669"/>
    <property type="project" value="UniProtKB-KW"/>
</dbReference>
<organism evidence="9 10">
    <name type="scientific">Gymnopus androsaceus JB14</name>
    <dbReference type="NCBI Taxonomy" id="1447944"/>
    <lineage>
        <taxon>Eukaryota</taxon>
        <taxon>Fungi</taxon>
        <taxon>Dikarya</taxon>
        <taxon>Basidiomycota</taxon>
        <taxon>Agaricomycotina</taxon>
        <taxon>Agaricomycetes</taxon>
        <taxon>Agaricomycetidae</taxon>
        <taxon>Agaricales</taxon>
        <taxon>Marasmiineae</taxon>
        <taxon>Omphalotaceae</taxon>
        <taxon>Gymnopus</taxon>
    </lineage>
</organism>
<evidence type="ECO:0000256" key="5">
    <source>
        <dbReference type="ARBA" id="ARBA00023002"/>
    </source>
</evidence>
<keyword evidence="10" id="KW-1185">Reference proteome</keyword>
<accession>A0A6A4HK67</accession>
<dbReference type="PANTHER" id="PTHR33577:SF1">
    <property type="entry name" value="HEME HALOPEROXIDASE FAMILY PROFILE DOMAIN-CONTAINING PROTEIN"/>
    <property type="match status" value="1"/>
</dbReference>
<dbReference type="SUPFAM" id="SSF47571">
    <property type="entry name" value="Cloroperoxidase"/>
    <property type="match status" value="1"/>
</dbReference>
<sequence>MLAARGLNNASFSDAYANAHPKRAATIPFDPATQYVSTTGVHEFVPPGEGDLRGPCPGLNAMANHGYIPHNGVATIDEFVDGTDQVFGMGFDLALFLSVYGTAMDGDLLTGTFSIGGPTAIGALLGENGLTGSHNNYEADVSPTRGDLYQYGNNYQVQLSQFQQLYDLDPTRSSYTVDLLTDYRRTRFQQSITNNPYFCNGPVSGIAVQPAAYLFIFHFMANKSAEYPEGLLNGDVLKSFYSITGPDENLVYTPGNERIPDNWYKNAIGFEYGLVQFVVDLNLIALANPQFLSIGCNTGTVNTFTPVDVADITGGVYNAQTLLEGNNLACFVLELVVMALPTPVGALVGLISQLLDAVNPILEQFTCPKLLEINESVLEQFPGWSGPGA</sequence>
<dbReference type="GO" id="GO:0004601">
    <property type="term" value="F:peroxidase activity"/>
    <property type="evidence" value="ECO:0007669"/>
    <property type="project" value="UniProtKB-KW"/>
</dbReference>